<evidence type="ECO:0000256" key="1">
    <source>
        <dbReference type="ARBA" id="ARBA00008455"/>
    </source>
</evidence>
<protein>
    <submittedName>
        <fullName evidence="11 12">Cathepsin B-like isoform X1</fullName>
    </submittedName>
</protein>
<evidence type="ECO:0000259" key="9">
    <source>
        <dbReference type="SMART" id="SM00645"/>
    </source>
</evidence>
<dbReference type="OMA" id="ADEHRIM"/>
<evidence type="ECO:0000313" key="11">
    <source>
        <dbReference type="RefSeq" id="XP_022101473.1"/>
    </source>
</evidence>
<keyword evidence="6" id="KW-0865">Zymogen</keyword>
<keyword evidence="10" id="KW-1185">Reference proteome</keyword>
<dbReference type="Pfam" id="PF08127">
    <property type="entry name" value="Propeptide_C1"/>
    <property type="match status" value="1"/>
</dbReference>
<feature type="domain" description="Peptidase C1A papain C-terminal" evidence="9">
    <location>
        <begin position="98"/>
        <end position="354"/>
    </location>
</feature>
<accession>A0A8B7ZE47</accession>
<dbReference type="GeneID" id="110985061"/>
<dbReference type="InterPro" id="IPR012599">
    <property type="entry name" value="Propeptide_C1A"/>
</dbReference>
<dbReference type="RefSeq" id="XP_022101473.1">
    <property type="nucleotide sequence ID" value="XM_022245781.1"/>
</dbReference>
<dbReference type="Proteomes" id="UP000694845">
    <property type="component" value="Unplaced"/>
</dbReference>
<keyword evidence="5" id="KW-0788">Thiol protease</keyword>
<dbReference type="Gene3D" id="3.90.70.10">
    <property type="entry name" value="Cysteine proteinases"/>
    <property type="match status" value="1"/>
</dbReference>
<evidence type="ECO:0000256" key="3">
    <source>
        <dbReference type="ARBA" id="ARBA00022729"/>
    </source>
</evidence>
<dbReference type="OrthoDB" id="10058785at2759"/>
<gene>
    <name evidence="11 12 13" type="primary">LOC110985061</name>
</gene>
<keyword evidence="2" id="KW-0645">Protease</keyword>
<proteinExistence type="inferred from homology"/>
<evidence type="ECO:0000313" key="10">
    <source>
        <dbReference type="Proteomes" id="UP000694845"/>
    </source>
</evidence>
<reference evidence="11 12" key="1">
    <citation type="submission" date="2025-04" db="UniProtKB">
        <authorList>
            <consortium name="RefSeq"/>
        </authorList>
    </citation>
    <scope>IDENTIFICATION</scope>
</reference>
<evidence type="ECO:0000313" key="12">
    <source>
        <dbReference type="RefSeq" id="XP_022101475.1"/>
    </source>
</evidence>
<comment type="similarity">
    <text evidence="1">Belongs to the peptidase C1 family.</text>
</comment>
<evidence type="ECO:0000256" key="2">
    <source>
        <dbReference type="ARBA" id="ARBA00022670"/>
    </source>
</evidence>
<evidence type="ECO:0000256" key="6">
    <source>
        <dbReference type="ARBA" id="ARBA00023145"/>
    </source>
</evidence>
<dbReference type="KEGG" id="aplc:110985061"/>
<dbReference type="RefSeq" id="XP_022101476.1">
    <property type="nucleotide sequence ID" value="XM_022245784.1"/>
</dbReference>
<dbReference type="RefSeq" id="XP_022101475.1">
    <property type="nucleotide sequence ID" value="XM_022245783.1"/>
</dbReference>
<dbReference type="InterPro" id="IPR038765">
    <property type="entry name" value="Papain-like_cys_pep_sf"/>
</dbReference>
<evidence type="ECO:0000256" key="5">
    <source>
        <dbReference type="ARBA" id="ARBA00022807"/>
    </source>
</evidence>
<feature type="chain" id="PRO_5044665701" evidence="8">
    <location>
        <begin position="21"/>
        <end position="357"/>
    </location>
</feature>
<evidence type="ECO:0000256" key="8">
    <source>
        <dbReference type="SAM" id="SignalP"/>
    </source>
</evidence>
<evidence type="ECO:0000256" key="7">
    <source>
        <dbReference type="ARBA" id="ARBA00023157"/>
    </source>
</evidence>
<dbReference type="CDD" id="cd02620">
    <property type="entry name" value="Peptidase_C1A_CathepsinB"/>
    <property type="match status" value="1"/>
</dbReference>
<dbReference type="SUPFAM" id="SSF54001">
    <property type="entry name" value="Cysteine proteinases"/>
    <property type="match status" value="1"/>
</dbReference>
<evidence type="ECO:0000313" key="13">
    <source>
        <dbReference type="RefSeq" id="XP_022101476.1"/>
    </source>
</evidence>
<feature type="signal peptide" evidence="8">
    <location>
        <begin position="1"/>
        <end position="20"/>
    </location>
</feature>
<keyword evidence="7" id="KW-1015">Disulfide bond</keyword>
<dbReference type="GO" id="GO:0004197">
    <property type="term" value="F:cysteine-type endopeptidase activity"/>
    <property type="evidence" value="ECO:0007669"/>
    <property type="project" value="InterPro"/>
</dbReference>
<sequence length="357" mass="39636">MANALLYYFLIGQILLDCHGDWYPGECPPSFGQLPALLEEIVGYINNLNTTWKAGLNFQGNNQRSFVKLLLGNKLTTSTPPDRRLPMKPPSDLNPKEIPKSFDAVEKWPECLSMRRISDQGACGAGWAFGALEAMSDRYCIFSKMKNLNVTLSAENLISCCGLQCGFGCEGGYPSAAWHYWVQAGIVTGGGFESSQGCQPYTFQPCRHVSEGSAEEDSAPTCAPMVQTPECQTECRKGYNKSYSEDLHFGKSAYAVMNNVLQIEEEIMHFGPVEASMDIFEDFLSYKSGVYQHVIGKFINKHSVKLYGWGVTSDGVKYWQAANSWNENWGEKGFFRILQGADECGIEEDVYAGVPLL</sequence>
<organism evidence="10 13">
    <name type="scientific">Acanthaster planci</name>
    <name type="common">Crown-of-thorns starfish</name>
    <dbReference type="NCBI Taxonomy" id="133434"/>
    <lineage>
        <taxon>Eukaryota</taxon>
        <taxon>Metazoa</taxon>
        <taxon>Echinodermata</taxon>
        <taxon>Eleutherozoa</taxon>
        <taxon>Asterozoa</taxon>
        <taxon>Asteroidea</taxon>
        <taxon>Valvatacea</taxon>
        <taxon>Valvatida</taxon>
        <taxon>Acanthasteridae</taxon>
        <taxon>Acanthaster</taxon>
    </lineage>
</organism>
<evidence type="ECO:0000256" key="4">
    <source>
        <dbReference type="ARBA" id="ARBA00022801"/>
    </source>
</evidence>
<keyword evidence="3 8" id="KW-0732">Signal</keyword>
<dbReference type="InterPro" id="IPR000668">
    <property type="entry name" value="Peptidase_C1A_C"/>
</dbReference>
<dbReference type="PANTHER" id="PTHR12411">
    <property type="entry name" value="CYSTEINE PROTEASE FAMILY C1-RELATED"/>
    <property type="match status" value="1"/>
</dbReference>
<dbReference type="FunFam" id="3.90.70.10:FF:000031">
    <property type="entry name" value="Cathepsin B"/>
    <property type="match status" value="1"/>
</dbReference>
<keyword evidence="4" id="KW-0378">Hydrolase</keyword>
<dbReference type="InterPro" id="IPR013128">
    <property type="entry name" value="Peptidase_C1A"/>
</dbReference>
<dbReference type="GO" id="GO:0006508">
    <property type="term" value="P:proteolysis"/>
    <property type="evidence" value="ECO:0007669"/>
    <property type="project" value="UniProtKB-KW"/>
</dbReference>
<dbReference type="Pfam" id="PF00112">
    <property type="entry name" value="Peptidase_C1"/>
    <property type="match status" value="1"/>
</dbReference>
<dbReference type="SMART" id="SM00645">
    <property type="entry name" value="Pept_C1"/>
    <property type="match status" value="1"/>
</dbReference>
<dbReference type="AlphaFoldDB" id="A0A8B7ZE47"/>
<name>A0A8B7ZE47_ACAPL</name>